<dbReference type="InterPro" id="IPR011992">
    <property type="entry name" value="EF-hand-dom_pair"/>
</dbReference>
<dbReference type="SMART" id="SM00054">
    <property type="entry name" value="EFh"/>
    <property type="match status" value="3"/>
</dbReference>
<dbReference type="Gene3D" id="1.10.238.10">
    <property type="entry name" value="EF-hand"/>
    <property type="match status" value="2"/>
</dbReference>
<reference evidence="4" key="1">
    <citation type="journal article" date="2021" name="Syst. Appl. Microbiol.">
        <title>Roseomonas hellenica sp. nov., isolated from roots of wild-growing Alkanna tinctoria.</title>
        <authorList>
            <person name="Rat A."/>
            <person name="Naranjo H.D."/>
            <person name="Lebbe L."/>
            <person name="Cnockaert M."/>
            <person name="Krigas N."/>
            <person name="Grigoriadou K."/>
            <person name="Maloupa E."/>
            <person name="Willems A."/>
        </authorList>
    </citation>
    <scope>NUCLEOTIDE SEQUENCE [LARGE SCALE GENOMIC DNA]</scope>
    <source>
        <strain evidence="4">LMG 31523</strain>
    </source>
</reference>
<name>A0ABS5ESQ9_9PROT</name>
<evidence type="ECO:0000256" key="1">
    <source>
        <dbReference type="SAM" id="MobiDB-lite"/>
    </source>
</evidence>
<dbReference type="RefSeq" id="WP_211850930.1">
    <property type="nucleotide sequence ID" value="NZ_JAAGBB010000003.1"/>
</dbReference>
<sequence>MQVSPANSAQALEMANRMRERMFARADQDGSGGLSLDEFRAGGPGKSRPGAAGSAGGTAATGRPAQVFNALDTDGDGTVSAAELEAGRAARSAQGGAFSAGSMAALLSGQEASGTGGADDVFARLDSDDDGSLTAVEFAARRPRATGEVDDDTGSSLASASDDASGTSQPDTLAELVRRAMETYLQAAGTRTQATSTLTSA</sequence>
<dbReference type="Pfam" id="PF13202">
    <property type="entry name" value="EF-hand_5"/>
    <property type="match status" value="2"/>
</dbReference>
<feature type="compositionally biased region" description="Low complexity" evidence="1">
    <location>
        <begin position="154"/>
        <end position="168"/>
    </location>
</feature>
<dbReference type="SUPFAM" id="SSF47473">
    <property type="entry name" value="EF-hand"/>
    <property type="match status" value="1"/>
</dbReference>
<dbReference type="Proteomes" id="UP001196870">
    <property type="component" value="Unassembled WGS sequence"/>
</dbReference>
<evidence type="ECO:0000313" key="3">
    <source>
        <dbReference type="EMBL" id="MBR0663333.1"/>
    </source>
</evidence>
<dbReference type="InterPro" id="IPR018247">
    <property type="entry name" value="EF_Hand_1_Ca_BS"/>
</dbReference>
<comment type="caution">
    <text evidence="3">The sequence shown here is derived from an EMBL/GenBank/DDBJ whole genome shotgun (WGS) entry which is preliminary data.</text>
</comment>
<feature type="region of interest" description="Disordered" evidence="1">
    <location>
        <begin position="136"/>
        <end position="173"/>
    </location>
</feature>
<feature type="domain" description="EF-hand" evidence="2">
    <location>
        <begin position="59"/>
        <end position="94"/>
    </location>
</feature>
<proteinExistence type="predicted"/>
<accession>A0ABS5ESQ9</accession>
<keyword evidence="4" id="KW-1185">Reference proteome</keyword>
<evidence type="ECO:0000313" key="4">
    <source>
        <dbReference type="Proteomes" id="UP001196870"/>
    </source>
</evidence>
<dbReference type="PROSITE" id="PS00018">
    <property type="entry name" value="EF_HAND_1"/>
    <property type="match status" value="2"/>
</dbReference>
<organism evidence="3 4">
    <name type="scientific">Plastoroseomonas hellenica</name>
    <dbReference type="NCBI Taxonomy" id="2687306"/>
    <lineage>
        <taxon>Bacteria</taxon>
        <taxon>Pseudomonadati</taxon>
        <taxon>Pseudomonadota</taxon>
        <taxon>Alphaproteobacteria</taxon>
        <taxon>Acetobacterales</taxon>
        <taxon>Acetobacteraceae</taxon>
        <taxon>Plastoroseomonas</taxon>
    </lineage>
</organism>
<dbReference type="EMBL" id="JAAGBB010000003">
    <property type="protein sequence ID" value="MBR0663333.1"/>
    <property type="molecule type" value="Genomic_DNA"/>
</dbReference>
<feature type="domain" description="EF-hand" evidence="2">
    <location>
        <begin position="14"/>
        <end position="49"/>
    </location>
</feature>
<evidence type="ECO:0000259" key="2">
    <source>
        <dbReference type="PROSITE" id="PS50222"/>
    </source>
</evidence>
<protein>
    <recommendedName>
        <fullName evidence="2">EF-hand domain-containing protein</fullName>
    </recommendedName>
</protein>
<dbReference type="InterPro" id="IPR002048">
    <property type="entry name" value="EF_hand_dom"/>
</dbReference>
<feature type="region of interest" description="Disordered" evidence="1">
    <location>
        <begin position="20"/>
        <end position="74"/>
    </location>
</feature>
<dbReference type="PROSITE" id="PS50222">
    <property type="entry name" value="EF_HAND_2"/>
    <property type="match status" value="2"/>
</dbReference>
<feature type="compositionally biased region" description="Low complexity" evidence="1">
    <location>
        <begin position="46"/>
        <end position="65"/>
    </location>
</feature>
<gene>
    <name evidence="3" type="ORF">GXW71_03095</name>
</gene>